<dbReference type="InterPro" id="IPR003029">
    <property type="entry name" value="S1_domain"/>
</dbReference>
<keyword evidence="3" id="KW-0271">Exosome</keyword>
<gene>
    <name evidence="5" type="ORF">KUCA_T00004478001</name>
</gene>
<evidence type="ECO:0000256" key="1">
    <source>
        <dbReference type="ARBA" id="ARBA00004604"/>
    </source>
</evidence>
<dbReference type="GO" id="GO:0071038">
    <property type="term" value="P:TRAMP-dependent tRNA surveillance pathway"/>
    <property type="evidence" value="ECO:0007669"/>
    <property type="project" value="EnsemblFungi"/>
</dbReference>
<dbReference type="GO" id="GO:0005730">
    <property type="term" value="C:nucleolus"/>
    <property type="evidence" value="ECO:0007669"/>
    <property type="project" value="UniProtKB-SubCell"/>
</dbReference>
<sequence>MISAPEKVVPGQPIVPILPDSVYEAGEGASMKKLYANNELITCIVSNKLGKVITQEKDGKTIISVVSVGSGSNKITTPKVGDIVIAKVVRITGTRALCDIYSIETATGTGLINSVLAEGVENFRGVVRSQDIRSTNRDSVKLVECFKPGDIIRAQVISLGDGRDYFLTTSRNDLGVIFAKSNGGAGQMMLALDWQTMVCPETGKTEKRKCAKPF</sequence>
<dbReference type="GeneID" id="34521873"/>
<dbReference type="HOGENOM" id="CLU_067135_3_0_1"/>
<dbReference type="PANTHER" id="PTHR12686:SF8">
    <property type="entry name" value="EXOSOME COMPLEX COMPONENT CSL4"/>
    <property type="match status" value="1"/>
</dbReference>
<dbReference type="GO" id="GO:0003723">
    <property type="term" value="F:RNA binding"/>
    <property type="evidence" value="ECO:0007669"/>
    <property type="project" value="InterPro"/>
</dbReference>
<dbReference type="GO" id="GO:0000177">
    <property type="term" value="C:cytoplasmic exosome (RNase complex)"/>
    <property type="evidence" value="ECO:0007669"/>
    <property type="project" value="EnsemblFungi"/>
</dbReference>
<organism evidence="5 6">
    <name type="scientific">Kuraishia capsulata CBS 1993</name>
    <dbReference type="NCBI Taxonomy" id="1382522"/>
    <lineage>
        <taxon>Eukaryota</taxon>
        <taxon>Fungi</taxon>
        <taxon>Dikarya</taxon>
        <taxon>Ascomycota</taxon>
        <taxon>Saccharomycotina</taxon>
        <taxon>Pichiomycetes</taxon>
        <taxon>Pichiales</taxon>
        <taxon>Pichiaceae</taxon>
        <taxon>Kuraishia</taxon>
    </lineage>
</organism>
<evidence type="ECO:0000259" key="4">
    <source>
        <dbReference type="PROSITE" id="PS50126"/>
    </source>
</evidence>
<dbReference type="PROSITE" id="PS50126">
    <property type="entry name" value="S1"/>
    <property type="match status" value="1"/>
</dbReference>
<dbReference type="AlphaFoldDB" id="W6MX94"/>
<dbReference type="Gene3D" id="2.40.50.140">
    <property type="entry name" value="Nucleic acid-binding proteins"/>
    <property type="match status" value="1"/>
</dbReference>
<dbReference type="SUPFAM" id="SSF50249">
    <property type="entry name" value="Nucleic acid-binding proteins"/>
    <property type="match status" value="1"/>
</dbReference>
<dbReference type="STRING" id="1382522.W6MX94"/>
<keyword evidence="6" id="KW-1185">Reference proteome</keyword>
<dbReference type="GO" id="GO:0000467">
    <property type="term" value="P:exonucleolytic trimming to generate mature 3'-end of 5.8S rRNA from tricistronic rRNA transcript (SSU-rRNA, 5.8S rRNA, LSU-rRNA)"/>
    <property type="evidence" value="ECO:0007669"/>
    <property type="project" value="EnsemblFungi"/>
</dbReference>
<comment type="subcellular location">
    <subcellularLocation>
        <location evidence="1">Nucleus</location>
        <location evidence="1">Nucleolus</location>
    </subcellularLocation>
</comment>
<proteinExistence type="predicted"/>
<evidence type="ECO:0000313" key="5">
    <source>
        <dbReference type="EMBL" id="CDK28495.1"/>
    </source>
</evidence>
<reference evidence="5" key="1">
    <citation type="submission" date="2013-12" db="EMBL/GenBank/DDBJ databases">
        <authorList>
            <person name="Genoscope - CEA"/>
        </authorList>
    </citation>
    <scope>NUCLEOTIDE SEQUENCE</scope>
    <source>
        <strain evidence="5">CBS 1993</strain>
    </source>
</reference>
<dbReference type="InterPro" id="IPR039771">
    <property type="entry name" value="Csl4"/>
</dbReference>
<dbReference type="InterPro" id="IPR012340">
    <property type="entry name" value="NA-bd_OB-fold"/>
</dbReference>
<dbReference type="GO" id="GO:0006397">
    <property type="term" value="P:mRNA processing"/>
    <property type="evidence" value="ECO:0007669"/>
    <property type="project" value="EnsemblFungi"/>
</dbReference>
<dbReference type="PANTHER" id="PTHR12686">
    <property type="entry name" value="3'-5' EXORIBONUCLEASE CSL4-RELATED"/>
    <property type="match status" value="1"/>
</dbReference>
<name>W6MX94_9ASCO</name>
<protein>
    <recommendedName>
        <fullName evidence="4">S1 motif domain-containing protein</fullName>
    </recommendedName>
</protein>
<evidence type="ECO:0000313" key="6">
    <source>
        <dbReference type="Proteomes" id="UP000019384"/>
    </source>
</evidence>
<keyword evidence="2" id="KW-0963">Cytoplasm</keyword>
<accession>W6MX94</accession>
<dbReference type="RefSeq" id="XP_022460485.1">
    <property type="nucleotide sequence ID" value="XM_022601216.1"/>
</dbReference>
<dbReference type="Proteomes" id="UP000019384">
    <property type="component" value="Unassembled WGS sequence"/>
</dbReference>
<dbReference type="EMBL" id="HG793129">
    <property type="protein sequence ID" value="CDK28495.1"/>
    <property type="molecule type" value="Genomic_DNA"/>
</dbReference>
<dbReference type="Pfam" id="PF10447">
    <property type="entry name" value="EXOSC1"/>
    <property type="match status" value="2"/>
</dbReference>
<feature type="domain" description="S1 motif" evidence="4">
    <location>
        <begin position="81"/>
        <end position="171"/>
    </location>
</feature>
<dbReference type="GO" id="GO:0070481">
    <property type="term" value="P:nuclear-transcribed mRNA catabolic process, non-stop decay"/>
    <property type="evidence" value="ECO:0007669"/>
    <property type="project" value="EnsemblFungi"/>
</dbReference>
<dbReference type="GO" id="GO:0000176">
    <property type="term" value="C:nuclear exosome (RNase complex)"/>
    <property type="evidence" value="ECO:0007669"/>
    <property type="project" value="EnsemblFungi"/>
</dbReference>
<evidence type="ECO:0000256" key="2">
    <source>
        <dbReference type="ARBA" id="ARBA00022490"/>
    </source>
</evidence>
<dbReference type="OrthoDB" id="440760at2759"/>
<dbReference type="GO" id="GO:0071035">
    <property type="term" value="P:nuclear polyadenylation-dependent rRNA catabolic process"/>
    <property type="evidence" value="ECO:0007669"/>
    <property type="project" value="EnsemblFungi"/>
</dbReference>
<reference evidence="5" key="2">
    <citation type="submission" date="2014-02" db="EMBL/GenBank/DDBJ databases">
        <title>Complete DNA sequence of /Kuraishia capsulata/ illustrates novel genomic features among budding yeasts (/Saccharomycotina/).</title>
        <authorList>
            <person name="Morales L."/>
            <person name="Noel B."/>
            <person name="Porcel B."/>
            <person name="Marcet-Houben M."/>
            <person name="Hullo M-F."/>
            <person name="Sacerdot C."/>
            <person name="Tekaia F."/>
            <person name="Leh-Louis V."/>
            <person name="Despons L."/>
            <person name="Khanna V."/>
            <person name="Aury J-M."/>
            <person name="Barbe V."/>
            <person name="Couloux A."/>
            <person name="Labadie K."/>
            <person name="Pelletier E."/>
            <person name="Souciet J-L."/>
            <person name="Boekhout T."/>
            <person name="Gabaldon T."/>
            <person name="Wincker P."/>
            <person name="Dujon B."/>
        </authorList>
    </citation>
    <scope>NUCLEOTIDE SEQUENCE</scope>
    <source>
        <strain evidence="5">CBS 1993</strain>
    </source>
</reference>
<dbReference type="GO" id="GO:0000785">
    <property type="term" value="C:chromatin"/>
    <property type="evidence" value="ECO:0007669"/>
    <property type="project" value="EnsemblFungi"/>
</dbReference>
<evidence type="ECO:0000256" key="3">
    <source>
        <dbReference type="ARBA" id="ARBA00022835"/>
    </source>
</evidence>
<dbReference type="InterPro" id="IPR019495">
    <property type="entry name" value="EXOSC1_C"/>
</dbReference>